<evidence type="ECO:0000313" key="4">
    <source>
        <dbReference type="Proteomes" id="UP000193498"/>
    </source>
</evidence>
<sequence>MRLSEVLQSFVVLGVAASSLGNNTCKVPSPKTHVSYRSTGPIILDGKLDDEAWQKVPWTDNFGNIQGPAGTPPPSMMNTRVKIMFDSDYIYVGAQIDEEVIRAKTKYYEGQKWDDNDFQFYLDADRTSRNLKVIKMNALGLYEALIYDKPPSNNGVGKPWDIQSKFEYKVFTNGKVNDPRWSKVKGGFWSVEWKLHKSLLSNKHSSKRDVEGVPAYQNMNFLRTGYNPTSVYPLPDQSNTTSTASLFFGIPPVANTQSLQRRHEVSTKYQFSWTPQYSNDPTNPDLWGHVEFKDTTDTSVPFVEDPNYPTRFALMQIYYAQQAFASKNGGRYANVYAKLNIDSEVIGKCVAIPKIQVSNDCRNYNASIKKSKVVGAINDSREIQFKADA</sequence>
<feature type="signal peptide" evidence="1">
    <location>
        <begin position="1"/>
        <end position="21"/>
    </location>
</feature>
<keyword evidence="4" id="KW-1185">Reference proteome</keyword>
<dbReference type="SUPFAM" id="SSF49344">
    <property type="entry name" value="CBD9-like"/>
    <property type="match status" value="1"/>
</dbReference>
<proteinExistence type="predicted"/>
<dbReference type="GO" id="GO:0030246">
    <property type="term" value="F:carbohydrate binding"/>
    <property type="evidence" value="ECO:0007669"/>
    <property type="project" value="InterPro"/>
</dbReference>
<dbReference type="CDD" id="cd09620">
    <property type="entry name" value="CBM9_like_3"/>
    <property type="match status" value="1"/>
</dbReference>
<evidence type="ECO:0000259" key="2">
    <source>
        <dbReference type="Pfam" id="PF06452"/>
    </source>
</evidence>
<dbReference type="Pfam" id="PF06452">
    <property type="entry name" value="CBM9_1"/>
    <property type="match status" value="1"/>
</dbReference>
<name>A0A1Y1Y5X2_9FUNG</name>
<dbReference type="AlphaFoldDB" id="A0A1Y1Y5X2"/>
<feature type="domain" description="Carbohydrate-binding" evidence="2">
    <location>
        <begin position="44"/>
        <end position="127"/>
    </location>
</feature>
<accession>A0A1Y1Y5X2</accession>
<dbReference type="GO" id="GO:0004553">
    <property type="term" value="F:hydrolase activity, hydrolyzing O-glycosyl compounds"/>
    <property type="evidence" value="ECO:0007669"/>
    <property type="project" value="InterPro"/>
</dbReference>
<organism evidence="3 4">
    <name type="scientific">Basidiobolus meristosporus CBS 931.73</name>
    <dbReference type="NCBI Taxonomy" id="1314790"/>
    <lineage>
        <taxon>Eukaryota</taxon>
        <taxon>Fungi</taxon>
        <taxon>Fungi incertae sedis</taxon>
        <taxon>Zoopagomycota</taxon>
        <taxon>Entomophthoromycotina</taxon>
        <taxon>Basidiobolomycetes</taxon>
        <taxon>Basidiobolales</taxon>
        <taxon>Basidiobolaceae</taxon>
        <taxon>Basidiobolus</taxon>
    </lineage>
</organism>
<dbReference type="GO" id="GO:0016052">
    <property type="term" value="P:carbohydrate catabolic process"/>
    <property type="evidence" value="ECO:0007669"/>
    <property type="project" value="InterPro"/>
</dbReference>
<reference evidence="3 4" key="1">
    <citation type="submission" date="2016-07" db="EMBL/GenBank/DDBJ databases">
        <title>Pervasive Adenine N6-methylation of Active Genes in Fungi.</title>
        <authorList>
            <consortium name="DOE Joint Genome Institute"/>
            <person name="Mondo S.J."/>
            <person name="Dannebaum R.O."/>
            <person name="Kuo R.C."/>
            <person name="Labutti K."/>
            <person name="Haridas S."/>
            <person name="Kuo A."/>
            <person name="Salamov A."/>
            <person name="Ahrendt S.R."/>
            <person name="Lipzen A."/>
            <person name="Sullivan W."/>
            <person name="Andreopoulos W.B."/>
            <person name="Clum A."/>
            <person name="Lindquist E."/>
            <person name="Daum C."/>
            <person name="Ramamoorthy G.K."/>
            <person name="Gryganskyi A."/>
            <person name="Culley D."/>
            <person name="Magnuson J.K."/>
            <person name="James T.Y."/>
            <person name="O'Malley M.A."/>
            <person name="Stajich J.E."/>
            <person name="Spatafora J.W."/>
            <person name="Visel A."/>
            <person name="Grigoriev I.V."/>
        </authorList>
    </citation>
    <scope>NUCLEOTIDE SEQUENCE [LARGE SCALE GENOMIC DNA]</scope>
    <source>
        <strain evidence="3 4">CBS 931.73</strain>
    </source>
</reference>
<evidence type="ECO:0000313" key="3">
    <source>
        <dbReference type="EMBL" id="ORX93431.1"/>
    </source>
</evidence>
<protein>
    <recommendedName>
        <fullName evidence="2">Carbohydrate-binding domain-containing protein</fullName>
    </recommendedName>
</protein>
<evidence type="ECO:0000256" key="1">
    <source>
        <dbReference type="SAM" id="SignalP"/>
    </source>
</evidence>
<feature type="chain" id="PRO_5010991434" description="Carbohydrate-binding domain-containing protein" evidence="1">
    <location>
        <begin position="22"/>
        <end position="389"/>
    </location>
</feature>
<dbReference type="STRING" id="1314790.A0A1Y1Y5X2"/>
<dbReference type="OrthoDB" id="59288at2759"/>
<dbReference type="EMBL" id="MCFE01000236">
    <property type="protein sequence ID" value="ORX93431.1"/>
    <property type="molecule type" value="Genomic_DNA"/>
</dbReference>
<dbReference type="Proteomes" id="UP000193498">
    <property type="component" value="Unassembled WGS sequence"/>
</dbReference>
<dbReference type="Gene3D" id="2.60.40.1190">
    <property type="match status" value="1"/>
</dbReference>
<dbReference type="InParanoid" id="A0A1Y1Y5X2"/>
<keyword evidence="1" id="KW-0732">Signal</keyword>
<comment type="caution">
    <text evidence="3">The sequence shown here is derived from an EMBL/GenBank/DDBJ whole genome shotgun (WGS) entry which is preliminary data.</text>
</comment>
<dbReference type="InterPro" id="IPR010502">
    <property type="entry name" value="Carb-bd_dom_fam9"/>
</dbReference>
<gene>
    <name evidence="3" type="ORF">K493DRAFT_302656</name>
</gene>